<dbReference type="PROSITE" id="PS50928">
    <property type="entry name" value="ABC_TM1"/>
    <property type="match status" value="1"/>
</dbReference>
<evidence type="ECO:0000256" key="4">
    <source>
        <dbReference type="ARBA" id="ARBA00022475"/>
    </source>
</evidence>
<feature type="transmembrane region" description="Helical" evidence="8">
    <location>
        <begin position="260"/>
        <end position="282"/>
    </location>
</feature>
<dbReference type="PANTHER" id="PTHR42929">
    <property type="entry name" value="INNER MEMBRANE ABC TRANSPORTER PERMEASE PROTEIN YDCU-RELATED-RELATED"/>
    <property type="match status" value="1"/>
</dbReference>
<feature type="transmembrane region" description="Helical" evidence="8">
    <location>
        <begin position="79"/>
        <end position="100"/>
    </location>
</feature>
<dbReference type="EMBL" id="JADEXQ010000030">
    <property type="protein sequence ID" value="MBE9030165.1"/>
    <property type="molecule type" value="Genomic_DNA"/>
</dbReference>
<dbReference type="GO" id="GO:0005886">
    <property type="term" value="C:plasma membrane"/>
    <property type="evidence" value="ECO:0007669"/>
    <property type="project" value="UniProtKB-SubCell"/>
</dbReference>
<evidence type="ECO:0000256" key="5">
    <source>
        <dbReference type="ARBA" id="ARBA00022692"/>
    </source>
</evidence>
<comment type="similarity">
    <text evidence="2">Belongs to the binding-protein-dependent transport system permease family. CysTW subfamily.</text>
</comment>
<feature type="transmembrane region" description="Helical" evidence="8">
    <location>
        <begin position="21"/>
        <end position="46"/>
    </location>
</feature>
<sequence>MTSTTPKTQRAVPRWLEPLVLLGPAGIWLLLLFVLPMGLIGLFSLVADLKPGALVNITGLQNYTQLFDPVNLRVMGQSLFLATCTTVICLITGYPVAYWLTQKVPARWQKVLLLAFVLPLWTSSLLRTYAWITILRPTGVLNTFLNALRLPSLDLLYQLPAVLIGLVSSWLPFMVLILYASLSKLDRRLLEAAADLGATPRQAFMQVTIPQTRAGIIAGALLVFVNAIADFVVPEVLGGASSMTVPRLIFSRFLSSASNWGVGSAWSFLLILVVSLMIVLLLKYGDRNASKAL</sequence>
<keyword evidence="3 8" id="KW-0813">Transport</keyword>
<organism evidence="10 11">
    <name type="scientific">Romeriopsis navalis LEGE 11480</name>
    <dbReference type="NCBI Taxonomy" id="2777977"/>
    <lineage>
        <taxon>Bacteria</taxon>
        <taxon>Bacillati</taxon>
        <taxon>Cyanobacteriota</taxon>
        <taxon>Cyanophyceae</taxon>
        <taxon>Leptolyngbyales</taxon>
        <taxon>Leptolyngbyaceae</taxon>
        <taxon>Romeriopsis</taxon>
        <taxon>Romeriopsis navalis</taxon>
    </lineage>
</organism>
<reference evidence="10" key="1">
    <citation type="submission" date="2020-10" db="EMBL/GenBank/DDBJ databases">
        <authorList>
            <person name="Castelo-Branco R."/>
            <person name="Eusebio N."/>
            <person name="Adriana R."/>
            <person name="Vieira A."/>
            <person name="Brugerolle De Fraissinette N."/>
            <person name="Rezende De Castro R."/>
            <person name="Schneider M.P."/>
            <person name="Vasconcelos V."/>
            <person name="Leao P.N."/>
        </authorList>
    </citation>
    <scope>NUCLEOTIDE SEQUENCE</scope>
    <source>
        <strain evidence="10">LEGE 11480</strain>
    </source>
</reference>
<keyword evidence="11" id="KW-1185">Reference proteome</keyword>
<dbReference type="GO" id="GO:0055085">
    <property type="term" value="P:transmembrane transport"/>
    <property type="evidence" value="ECO:0007669"/>
    <property type="project" value="InterPro"/>
</dbReference>
<comment type="caution">
    <text evidence="10">The sequence shown here is derived from an EMBL/GenBank/DDBJ whole genome shotgun (WGS) entry which is preliminary data.</text>
</comment>
<dbReference type="PANTHER" id="PTHR42929:SF1">
    <property type="entry name" value="INNER MEMBRANE ABC TRANSPORTER PERMEASE PROTEIN YDCU-RELATED"/>
    <property type="match status" value="1"/>
</dbReference>
<dbReference type="AlphaFoldDB" id="A0A928VKT6"/>
<evidence type="ECO:0000256" key="1">
    <source>
        <dbReference type="ARBA" id="ARBA00004651"/>
    </source>
</evidence>
<evidence type="ECO:0000256" key="3">
    <source>
        <dbReference type="ARBA" id="ARBA00022448"/>
    </source>
</evidence>
<dbReference type="Gene3D" id="1.10.3720.10">
    <property type="entry name" value="MetI-like"/>
    <property type="match status" value="1"/>
</dbReference>
<keyword evidence="7 8" id="KW-0472">Membrane</keyword>
<keyword evidence="5 8" id="KW-0812">Transmembrane</keyword>
<comment type="subcellular location">
    <subcellularLocation>
        <location evidence="1 8">Cell membrane</location>
        <topology evidence="1 8">Multi-pass membrane protein</topology>
    </subcellularLocation>
</comment>
<evidence type="ECO:0000313" key="10">
    <source>
        <dbReference type="EMBL" id="MBE9030165.1"/>
    </source>
</evidence>
<feature type="transmembrane region" description="Helical" evidence="8">
    <location>
        <begin position="112"/>
        <end position="135"/>
    </location>
</feature>
<evidence type="ECO:0000256" key="6">
    <source>
        <dbReference type="ARBA" id="ARBA00022989"/>
    </source>
</evidence>
<dbReference type="SUPFAM" id="SSF161098">
    <property type="entry name" value="MetI-like"/>
    <property type="match status" value="1"/>
</dbReference>
<name>A0A928VKT6_9CYAN</name>
<accession>A0A928VKT6</accession>
<evidence type="ECO:0000313" key="11">
    <source>
        <dbReference type="Proteomes" id="UP000625316"/>
    </source>
</evidence>
<dbReference type="CDD" id="cd06261">
    <property type="entry name" value="TM_PBP2"/>
    <property type="match status" value="1"/>
</dbReference>
<proteinExistence type="inferred from homology"/>
<dbReference type="RefSeq" id="WP_264324992.1">
    <property type="nucleotide sequence ID" value="NZ_JADEXQ010000030.1"/>
</dbReference>
<evidence type="ECO:0000256" key="8">
    <source>
        <dbReference type="RuleBase" id="RU363032"/>
    </source>
</evidence>
<feature type="transmembrane region" description="Helical" evidence="8">
    <location>
        <begin position="214"/>
        <end position="233"/>
    </location>
</feature>
<keyword evidence="6 8" id="KW-1133">Transmembrane helix</keyword>
<protein>
    <submittedName>
        <fullName evidence="10">ABC transporter permease</fullName>
    </submittedName>
</protein>
<dbReference type="InterPro" id="IPR035906">
    <property type="entry name" value="MetI-like_sf"/>
</dbReference>
<dbReference type="Pfam" id="PF00528">
    <property type="entry name" value="BPD_transp_1"/>
    <property type="match status" value="1"/>
</dbReference>
<evidence type="ECO:0000256" key="7">
    <source>
        <dbReference type="ARBA" id="ARBA00023136"/>
    </source>
</evidence>
<evidence type="ECO:0000256" key="2">
    <source>
        <dbReference type="ARBA" id="ARBA00007069"/>
    </source>
</evidence>
<dbReference type="InterPro" id="IPR000515">
    <property type="entry name" value="MetI-like"/>
</dbReference>
<dbReference type="Proteomes" id="UP000625316">
    <property type="component" value="Unassembled WGS sequence"/>
</dbReference>
<feature type="transmembrane region" description="Helical" evidence="8">
    <location>
        <begin position="155"/>
        <end position="180"/>
    </location>
</feature>
<feature type="domain" description="ABC transmembrane type-1" evidence="9">
    <location>
        <begin position="75"/>
        <end position="281"/>
    </location>
</feature>
<evidence type="ECO:0000259" key="9">
    <source>
        <dbReference type="PROSITE" id="PS50928"/>
    </source>
</evidence>
<keyword evidence="4" id="KW-1003">Cell membrane</keyword>
<gene>
    <name evidence="10" type="ORF">IQ266_10530</name>
</gene>